<sequence length="210" mass="23022">MRQIFHALLFLVVCTSISLAQELSISLGKCTGNTGVFKVKKASMKCQDEDYCTWGSTGEIRGRFSIGDISTETPVVTASLFGYNFFNDTVDICDGQVTSRDGGYYCPSPGIYNFYTDITLPENPGYLSMFTNMISLTAKATIDFGDAVVYCSATIEGNSASYSSMIMGSALFAVGLVMWKRKKRSYLISKEDLEGDYEMNSPTSGFVEMS</sequence>
<name>A0AAD3H4Z6_9STRA</name>
<dbReference type="AlphaFoldDB" id="A0AAD3H4Z6"/>
<dbReference type="EMBL" id="BLLK01000040">
    <property type="protein sequence ID" value="GFH50807.1"/>
    <property type="molecule type" value="Genomic_DNA"/>
</dbReference>
<evidence type="ECO:0000256" key="1">
    <source>
        <dbReference type="SAM" id="SignalP"/>
    </source>
</evidence>
<proteinExistence type="predicted"/>
<organism evidence="2 3">
    <name type="scientific">Chaetoceros tenuissimus</name>
    <dbReference type="NCBI Taxonomy" id="426638"/>
    <lineage>
        <taxon>Eukaryota</taxon>
        <taxon>Sar</taxon>
        <taxon>Stramenopiles</taxon>
        <taxon>Ochrophyta</taxon>
        <taxon>Bacillariophyta</taxon>
        <taxon>Coscinodiscophyceae</taxon>
        <taxon>Chaetocerotophycidae</taxon>
        <taxon>Chaetocerotales</taxon>
        <taxon>Chaetocerotaceae</taxon>
        <taxon>Chaetoceros</taxon>
    </lineage>
</organism>
<dbReference type="Proteomes" id="UP001054902">
    <property type="component" value="Unassembled WGS sequence"/>
</dbReference>
<feature type="signal peptide" evidence="1">
    <location>
        <begin position="1"/>
        <end position="20"/>
    </location>
</feature>
<keyword evidence="1" id="KW-0732">Signal</keyword>
<keyword evidence="3" id="KW-1185">Reference proteome</keyword>
<evidence type="ECO:0000313" key="3">
    <source>
        <dbReference type="Proteomes" id="UP001054902"/>
    </source>
</evidence>
<comment type="caution">
    <text evidence="2">The sequence shown here is derived from an EMBL/GenBank/DDBJ whole genome shotgun (WGS) entry which is preliminary data.</text>
</comment>
<accession>A0AAD3H4Z6</accession>
<gene>
    <name evidence="2" type="ORF">CTEN210_07283</name>
</gene>
<reference evidence="2 3" key="1">
    <citation type="journal article" date="2021" name="Sci. Rep.">
        <title>The genome of the diatom Chaetoceros tenuissimus carries an ancient integrated fragment of an extant virus.</title>
        <authorList>
            <person name="Hongo Y."/>
            <person name="Kimura K."/>
            <person name="Takaki Y."/>
            <person name="Yoshida Y."/>
            <person name="Baba S."/>
            <person name="Kobayashi G."/>
            <person name="Nagasaki K."/>
            <person name="Hano T."/>
            <person name="Tomaru Y."/>
        </authorList>
    </citation>
    <scope>NUCLEOTIDE SEQUENCE [LARGE SCALE GENOMIC DNA]</scope>
    <source>
        <strain evidence="2 3">NIES-3715</strain>
    </source>
</reference>
<feature type="chain" id="PRO_5042029377" evidence="1">
    <location>
        <begin position="21"/>
        <end position="210"/>
    </location>
</feature>
<evidence type="ECO:0000313" key="2">
    <source>
        <dbReference type="EMBL" id="GFH50807.1"/>
    </source>
</evidence>
<protein>
    <submittedName>
        <fullName evidence="2">Uncharacterized protein</fullName>
    </submittedName>
</protein>